<dbReference type="SUPFAM" id="SSF53167">
    <property type="entry name" value="Purine and uridine phosphorylases"/>
    <property type="match status" value="1"/>
</dbReference>
<dbReference type="GO" id="GO:0003824">
    <property type="term" value="F:catalytic activity"/>
    <property type="evidence" value="ECO:0007669"/>
    <property type="project" value="InterPro"/>
</dbReference>
<evidence type="ECO:0000313" key="4">
    <source>
        <dbReference type="Proteomes" id="UP000017836"/>
    </source>
</evidence>
<proteinExistence type="predicted"/>
<evidence type="ECO:0000313" key="3">
    <source>
        <dbReference type="EMBL" id="ERM98650.1"/>
    </source>
</evidence>
<evidence type="ECO:0000259" key="2">
    <source>
        <dbReference type="Pfam" id="PF01048"/>
    </source>
</evidence>
<protein>
    <recommendedName>
        <fullName evidence="2">Nucleoside phosphorylase domain-containing protein</fullName>
    </recommendedName>
</protein>
<dbReference type="STRING" id="13333.W1NTW3"/>
<dbReference type="eggNOG" id="ENOG502QQRX">
    <property type="taxonomic scope" value="Eukaryota"/>
</dbReference>
<keyword evidence="4" id="KW-1185">Reference proteome</keyword>
<dbReference type="PANTHER" id="PTHR21234">
    <property type="entry name" value="PURINE NUCLEOSIDE PHOSPHORYLASE"/>
    <property type="match status" value="1"/>
</dbReference>
<organism evidence="3 4">
    <name type="scientific">Amborella trichopoda</name>
    <dbReference type="NCBI Taxonomy" id="13333"/>
    <lineage>
        <taxon>Eukaryota</taxon>
        <taxon>Viridiplantae</taxon>
        <taxon>Streptophyta</taxon>
        <taxon>Embryophyta</taxon>
        <taxon>Tracheophyta</taxon>
        <taxon>Spermatophyta</taxon>
        <taxon>Magnoliopsida</taxon>
        <taxon>Amborellales</taxon>
        <taxon>Amborellaceae</taxon>
        <taxon>Amborella</taxon>
    </lineage>
</organism>
<dbReference type="Pfam" id="PF01048">
    <property type="entry name" value="PNP_UDP_1"/>
    <property type="match status" value="1"/>
</dbReference>
<keyword evidence="1" id="KW-0732">Signal</keyword>
<dbReference type="Gramene" id="ERM98650">
    <property type="protein sequence ID" value="ERM98650"/>
    <property type="gene ID" value="AMTR_s00109p00105850"/>
</dbReference>
<feature type="chain" id="PRO_5004806956" description="Nucleoside phosphorylase domain-containing protein" evidence="1">
    <location>
        <begin position="26"/>
        <end position="355"/>
    </location>
</feature>
<feature type="domain" description="Nucleoside phosphorylase" evidence="2">
    <location>
        <begin position="46"/>
        <end position="346"/>
    </location>
</feature>
<reference evidence="4" key="1">
    <citation type="journal article" date="2013" name="Science">
        <title>The Amborella genome and the evolution of flowering plants.</title>
        <authorList>
            <consortium name="Amborella Genome Project"/>
        </authorList>
    </citation>
    <scope>NUCLEOTIDE SEQUENCE [LARGE SCALE GENOMIC DNA]</scope>
</reference>
<dbReference type="InterPro" id="IPR035994">
    <property type="entry name" value="Nucleoside_phosphorylase_sf"/>
</dbReference>
<dbReference type="OMA" id="ASCASIM"/>
<dbReference type="CDD" id="cd09008">
    <property type="entry name" value="MTAN"/>
    <property type="match status" value="1"/>
</dbReference>
<dbReference type="InterPro" id="IPR000845">
    <property type="entry name" value="Nucleoside_phosphorylase_d"/>
</dbReference>
<accession>W1NTW3</accession>
<dbReference type="Proteomes" id="UP000017836">
    <property type="component" value="Unassembled WGS sequence"/>
</dbReference>
<dbReference type="GO" id="GO:0009116">
    <property type="term" value="P:nucleoside metabolic process"/>
    <property type="evidence" value="ECO:0007669"/>
    <property type="project" value="InterPro"/>
</dbReference>
<dbReference type="AlphaFoldDB" id="W1NTW3"/>
<dbReference type="HOGENOM" id="CLU_031248_0_1_1"/>
<dbReference type="PANTHER" id="PTHR21234:SF42">
    <property type="entry name" value="PHOSPHORYLASE SUPERFAMILY PROTEIN"/>
    <property type="match status" value="1"/>
</dbReference>
<dbReference type="EMBL" id="KI395307">
    <property type="protein sequence ID" value="ERM98650.1"/>
    <property type="molecule type" value="Genomic_DNA"/>
</dbReference>
<name>W1NTW3_AMBTC</name>
<feature type="signal peptide" evidence="1">
    <location>
        <begin position="1"/>
        <end position="25"/>
    </location>
</feature>
<sequence>MASLRYIFMLSLGFLFVLYSVQSDAAVLGKTLKRIAKLNRNGPYMGLVIPNSFEMNPLLQSPSFQPNESLPYVDFAGRRFRLGTIEGEKVILVMTGLAMLNAGVTTQLLLALFKVKGVVHYGIAGNANPDLNIGDVTIPQFWAHTGLWNWQRYGDGPEDELPLESNGDYTRKIGYLHFADYSIDDGNKTLNTSENLLNNVWYQPEEVFPINGIPETRGHAFWVPVNSHYFALSNRLENLKLKNCINSTTCLSSPPVVKRVARGSSSSIFVDNAAYRSFIYNKFNISPIDMESAAVALVCHQQKTPFIVFRALSDLAGGGEAQSNEASIFASLAANNSVTVVVQFLKHLHSVRGAN</sequence>
<dbReference type="Gene3D" id="3.40.50.1580">
    <property type="entry name" value="Nucleoside phosphorylase domain"/>
    <property type="match status" value="1"/>
</dbReference>
<evidence type="ECO:0000256" key="1">
    <source>
        <dbReference type="SAM" id="SignalP"/>
    </source>
</evidence>
<gene>
    <name evidence="3" type="ORF">AMTR_s00109p00105850</name>
</gene>